<keyword evidence="10" id="KW-0998">Cell outer membrane</keyword>
<evidence type="ECO:0000259" key="13">
    <source>
        <dbReference type="Pfam" id="PF05658"/>
    </source>
</evidence>
<dbReference type="InterPro" id="IPR005594">
    <property type="entry name" value="YadA_C"/>
</dbReference>
<dbReference type="Pfam" id="PF05662">
    <property type="entry name" value="YadA_stalk"/>
    <property type="match status" value="2"/>
</dbReference>
<evidence type="ECO:0000256" key="6">
    <source>
        <dbReference type="ARBA" id="ARBA00022692"/>
    </source>
</evidence>
<feature type="domain" description="Trimeric autotransporter adhesin YadA-like C-terminal membrane anchor" evidence="12">
    <location>
        <begin position="385"/>
        <end position="439"/>
    </location>
</feature>
<keyword evidence="6" id="KW-0812">Transmembrane</keyword>
<dbReference type="Gene3D" id="2.150.10.10">
    <property type="entry name" value="Serralysin-like metalloprotease, C-terminal"/>
    <property type="match status" value="3"/>
</dbReference>
<evidence type="ECO:0000256" key="4">
    <source>
        <dbReference type="ARBA" id="ARBA00022448"/>
    </source>
</evidence>
<keyword evidence="7" id="KW-0732">Signal</keyword>
<dbReference type="GO" id="GO:0009279">
    <property type="term" value="C:cell outer membrane"/>
    <property type="evidence" value="ECO:0007669"/>
    <property type="project" value="UniProtKB-SubCell"/>
</dbReference>
<evidence type="ECO:0000256" key="10">
    <source>
        <dbReference type="ARBA" id="ARBA00023237"/>
    </source>
</evidence>
<keyword evidence="8" id="KW-0653">Protein transport</keyword>
<dbReference type="AlphaFoldDB" id="A0AAW8CWS6"/>
<dbReference type="EMBL" id="JAUSRD010000004">
    <property type="protein sequence ID" value="MDP9893003.1"/>
    <property type="molecule type" value="Genomic_DNA"/>
</dbReference>
<dbReference type="InterPro" id="IPR008640">
    <property type="entry name" value="Adhesin_Head_dom"/>
</dbReference>
<sequence>MTSSVGSLSTGLSTTNSNVNSLSTSTSSGLSTATSSINSLSTGLSTTDSNLASLSTSVGGATSGLASLSTSTSSGLSTATSSISSLSTTVNTINDKGTKYFHAQSTAADAVASGQEAVAIGPQSLASGANSFAAGNGAKATADGAVAIGFGAQATGANAIAIGSGALATGSQAIGVDSRAGGGGVALGDKADAGGTVLSKAQNVSQGTAIGFNSLVTQSGGVALGAGSKATTGAGMVGFVPGSANAQQEAAIKATTSTQAAVSVGDAANGQFRQITGVAAGSADSDATNVAQLRAASTAAKASSVQYETNPDGSVNYNQINLGGGAQGSTTRISNVAPGILPTDAVNVGQLTAVQGQVGEVARIAYSGSAMAFAMSGTYLPTLYPGEKTVGVGFGNYKGYSAVALTFKALSDDGKMSWGAGLSTTGKEWGVNAGIGWKWK</sequence>
<dbReference type="SUPFAM" id="SSF101967">
    <property type="entry name" value="Adhesin YadA, collagen-binding domain"/>
    <property type="match status" value="1"/>
</dbReference>
<evidence type="ECO:0000256" key="2">
    <source>
        <dbReference type="ARBA" id="ARBA00004442"/>
    </source>
</evidence>
<evidence type="ECO:0000256" key="5">
    <source>
        <dbReference type="ARBA" id="ARBA00022452"/>
    </source>
</evidence>
<evidence type="ECO:0000313" key="16">
    <source>
        <dbReference type="Proteomes" id="UP001242045"/>
    </source>
</evidence>
<dbReference type="InterPro" id="IPR008635">
    <property type="entry name" value="Coiled_stalk_dom"/>
</dbReference>
<evidence type="ECO:0000256" key="3">
    <source>
        <dbReference type="ARBA" id="ARBA00005848"/>
    </source>
</evidence>
<feature type="region of interest" description="Disordered" evidence="11">
    <location>
        <begin position="1"/>
        <end position="31"/>
    </location>
</feature>
<comment type="caution">
    <text evidence="15">The sequence shown here is derived from an EMBL/GenBank/DDBJ whole genome shotgun (WGS) entry which is preliminary data.</text>
</comment>
<accession>A0AAW8CWS6</accession>
<dbReference type="Gene3D" id="3.30.1300.30">
    <property type="entry name" value="GSPII I/J protein-like"/>
    <property type="match status" value="1"/>
</dbReference>
<evidence type="ECO:0000256" key="7">
    <source>
        <dbReference type="ARBA" id="ARBA00022729"/>
    </source>
</evidence>
<name>A0AAW8CWS6_9BURK</name>
<dbReference type="Pfam" id="PF03895">
    <property type="entry name" value="YadA_anchor"/>
    <property type="match status" value="1"/>
</dbReference>
<gene>
    <name evidence="15" type="ORF">J2W31_002114</name>
</gene>
<evidence type="ECO:0000256" key="11">
    <source>
        <dbReference type="SAM" id="MobiDB-lite"/>
    </source>
</evidence>
<feature type="domain" description="Trimeric autotransporter adhesin YadA-like head" evidence="13">
    <location>
        <begin position="112"/>
        <end position="138"/>
    </location>
</feature>
<evidence type="ECO:0000259" key="14">
    <source>
        <dbReference type="Pfam" id="PF05662"/>
    </source>
</evidence>
<reference evidence="15" key="1">
    <citation type="submission" date="2023-07" db="EMBL/GenBank/DDBJ databases">
        <title>Sorghum-associated microbial communities from plants grown in Nebraska, USA.</title>
        <authorList>
            <person name="Schachtman D."/>
        </authorList>
    </citation>
    <scope>NUCLEOTIDE SEQUENCE</scope>
    <source>
        <strain evidence="15">DS3754</strain>
    </source>
</reference>
<feature type="domain" description="Trimeric autotransporter adhesin YadA-like head" evidence="13">
    <location>
        <begin position="207"/>
        <end position="228"/>
    </location>
</feature>
<feature type="domain" description="Trimeric autotransporter adhesin YadA-like stalk" evidence="14">
    <location>
        <begin position="332"/>
        <end position="362"/>
    </location>
</feature>
<dbReference type="GO" id="GO:0015031">
    <property type="term" value="P:protein transport"/>
    <property type="evidence" value="ECO:0007669"/>
    <property type="project" value="UniProtKB-KW"/>
</dbReference>
<comment type="similarity">
    <text evidence="3">Belongs to the autotransporter-2 (AT-2) (TC 1.B.40) family.</text>
</comment>
<keyword evidence="5" id="KW-1134">Transmembrane beta strand</keyword>
<keyword evidence="4" id="KW-0813">Transport</keyword>
<feature type="domain" description="Trimeric autotransporter adhesin YadA-like stalk" evidence="14">
    <location>
        <begin position="274"/>
        <end position="307"/>
    </location>
</feature>
<evidence type="ECO:0000256" key="1">
    <source>
        <dbReference type="ARBA" id="ARBA00004241"/>
    </source>
</evidence>
<evidence type="ECO:0000256" key="8">
    <source>
        <dbReference type="ARBA" id="ARBA00022927"/>
    </source>
</evidence>
<comment type="subcellular location">
    <subcellularLocation>
        <location evidence="2">Cell outer membrane</location>
    </subcellularLocation>
    <subcellularLocation>
        <location evidence="1">Cell surface</location>
    </subcellularLocation>
</comment>
<proteinExistence type="inferred from homology"/>
<dbReference type="CDD" id="cd12820">
    <property type="entry name" value="LbR_YadA-like"/>
    <property type="match status" value="1"/>
</dbReference>
<evidence type="ECO:0000259" key="12">
    <source>
        <dbReference type="Pfam" id="PF03895"/>
    </source>
</evidence>
<organism evidence="15 16">
    <name type="scientific">Variovorax boronicumulans</name>
    <dbReference type="NCBI Taxonomy" id="436515"/>
    <lineage>
        <taxon>Bacteria</taxon>
        <taxon>Pseudomonadati</taxon>
        <taxon>Pseudomonadota</taxon>
        <taxon>Betaproteobacteria</taxon>
        <taxon>Burkholderiales</taxon>
        <taxon>Comamonadaceae</taxon>
        <taxon>Variovorax</taxon>
    </lineage>
</organism>
<dbReference type="InterPro" id="IPR011049">
    <property type="entry name" value="Serralysin-like_metalloprot_C"/>
</dbReference>
<keyword evidence="9" id="KW-0472">Membrane</keyword>
<evidence type="ECO:0000313" key="15">
    <source>
        <dbReference type="EMBL" id="MDP9893003.1"/>
    </source>
</evidence>
<dbReference type="Pfam" id="PF05658">
    <property type="entry name" value="YadA_head"/>
    <property type="match status" value="3"/>
</dbReference>
<dbReference type="SUPFAM" id="SSF54523">
    <property type="entry name" value="Pili subunits"/>
    <property type="match status" value="1"/>
</dbReference>
<dbReference type="Proteomes" id="UP001242045">
    <property type="component" value="Unassembled WGS sequence"/>
</dbReference>
<evidence type="ECO:0000256" key="9">
    <source>
        <dbReference type="ARBA" id="ARBA00023136"/>
    </source>
</evidence>
<dbReference type="InterPro" id="IPR045584">
    <property type="entry name" value="Pilin-like"/>
</dbReference>
<dbReference type="GO" id="GO:0009986">
    <property type="term" value="C:cell surface"/>
    <property type="evidence" value="ECO:0007669"/>
    <property type="project" value="UniProtKB-SubCell"/>
</dbReference>
<protein>
    <submittedName>
        <fullName evidence="15">Autotransporter adhesin</fullName>
    </submittedName>
</protein>
<feature type="domain" description="Trimeric autotransporter adhesin YadA-like head" evidence="13">
    <location>
        <begin position="140"/>
        <end position="166"/>
    </location>
</feature>